<evidence type="ECO:0000256" key="4">
    <source>
        <dbReference type="ARBA" id="ARBA00022692"/>
    </source>
</evidence>
<evidence type="ECO:0000256" key="2">
    <source>
        <dbReference type="ARBA" id="ARBA00006228"/>
    </source>
</evidence>
<reference evidence="8 9" key="1">
    <citation type="submission" date="2017-09" db="EMBL/GenBank/DDBJ databases">
        <authorList>
            <person name="Ehlers B."/>
            <person name="Leendertz F.H."/>
        </authorList>
    </citation>
    <scope>NUCLEOTIDE SEQUENCE [LARGE SCALE GENOMIC DNA]</scope>
    <source>
        <strain evidence="8 9">CGMCC 4.6857</strain>
    </source>
</reference>
<dbReference type="AlphaFoldDB" id="A0A285K8M8"/>
<evidence type="ECO:0000256" key="5">
    <source>
        <dbReference type="ARBA" id="ARBA00022989"/>
    </source>
</evidence>
<gene>
    <name evidence="8" type="ORF">SAMN05421748_13468</name>
</gene>
<proteinExistence type="inferred from homology"/>
<evidence type="ECO:0000256" key="3">
    <source>
        <dbReference type="ARBA" id="ARBA00022475"/>
    </source>
</evidence>
<evidence type="ECO:0000313" key="9">
    <source>
        <dbReference type="Proteomes" id="UP000219612"/>
    </source>
</evidence>
<dbReference type="Proteomes" id="UP000219612">
    <property type="component" value="Unassembled WGS sequence"/>
</dbReference>
<comment type="subcellular location">
    <subcellularLocation>
        <location evidence="1">Cell membrane</location>
        <topology evidence="1">Multi-pass membrane protein</topology>
    </subcellularLocation>
</comment>
<keyword evidence="3" id="KW-1003">Cell membrane</keyword>
<evidence type="ECO:0000256" key="6">
    <source>
        <dbReference type="ARBA" id="ARBA00023136"/>
    </source>
</evidence>
<dbReference type="OrthoDB" id="3556991at2"/>
<sequence length="180" mass="19324">MSPARGRWRDRAIAALGLTAIWVLLWGSFTPLTMVGGALVAVVVLTVFPLPAVTYAGRIHPLGVLRFAGRFAKDLVVASVQVSSLAFRFGHVPRSAVIAVPLKVPSDLGLTLTAEAVSLVPGSLIVEADRERGVLYVHVLGVRDAAGADRFRRDVLDLERRIVQAFGSPAERRAIKEPPT</sequence>
<dbReference type="RefSeq" id="WP_097328127.1">
    <property type="nucleotide sequence ID" value="NZ_OBDY01000034.1"/>
</dbReference>
<dbReference type="GO" id="GO:0005886">
    <property type="term" value="C:plasma membrane"/>
    <property type="evidence" value="ECO:0007669"/>
    <property type="project" value="UniProtKB-SubCell"/>
</dbReference>
<comment type="similarity">
    <text evidence="2">Belongs to the CPA3 antiporters (TC 2.A.63) subunit E family.</text>
</comment>
<dbReference type="GO" id="GO:0008324">
    <property type="term" value="F:monoatomic cation transmembrane transporter activity"/>
    <property type="evidence" value="ECO:0007669"/>
    <property type="project" value="InterPro"/>
</dbReference>
<keyword evidence="9" id="KW-1185">Reference proteome</keyword>
<dbReference type="PANTHER" id="PTHR34584:SF1">
    <property type="entry name" value="NA(+)_H(+) ANTIPORTER SUBUNIT E1"/>
    <property type="match status" value="1"/>
</dbReference>
<protein>
    <submittedName>
        <fullName evidence="8">Multicomponent Na+:H+ antiporter subunit E</fullName>
    </submittedName>
</protein>
<dbReference type="EMBL" id="OBDY01000034">
    <property type="protein sequence ID" value="SNY68940.1"/>
    <property type="molecule type" value="Genomic_DNA"/>
</dbReference>
<keyword evidence="5 7" id="KW-1133">Transmembrane helix</keyword>
<keyword evidence="6 7" id="KW-0472">Membrane</keyword>
<keyword evidence="4 7" id="KW-0812">Transmembrane</keyword>
<evidence type="ECO:0000313" key="8">
    <source>
        <dbReference type="EMBL" id="SNY68940.1"/>
    </source>
</evidence>
<feature type="transmembrane region" description="Helical" evidence="7">
    <location>
        <begin position="35"/>
        <end position="56"/>
    </location>
</feature>
<dbReference type="Pfam" id="PF01899">
    <property type="entry name" value="MNHE"/>
    <property type="match status" value="1"/>
</dbReference>
<accession>A0A285K8M8</accession>
<feature type="transmembrane region" description="Helical" evidence="7">
    <location>
        <begin position="12"/>
        <end position="29"/>
    </location>
</feature>
<evidence type="ECO:0000256" key="1">
    <source>
        <dbReference type="ARBA" id="ARBA00004651"/>
    </source>
</evidence>
<dbReference type="PANTHER" id="PTHR34584">
    <property type="entry name" value="NA(+)/H(+) ANTIPORTER SUBUNIT E1"/>
    <property type="match status" value="1"/>
</dbReference>
<dbReference type="NCBIfam" id="NF006521">
    <property type="entry name" value="PRK08965.1-5"/>
    <property type="match status" value="1"/>
</dbReference>
<organism evidence="8 9">
    <name type="scientific">Paractinoplanes atraurantiacus</name>
    <dbReference type="NCBI Taxonomy" id="1036182"/>
    <lineage>
        <taxon>Bacteria</taxon>
        <taxon>Bacillati</taxon>
        <taxon>Actinomycetota</taxon>
        <taxon>Actinomycetes</taxon>
        <taxon>Micromonosporales</taxon>
        <taxon>Micromonosporaceae</taxon>
        <taxon>Paractinoplanes</taxon>
    </lineage>
</organism>
<evidence type="ECO:0000256" key="7">
    <source>
        <dbReference type="SAM" id="Phobius"/>
    </source>
</evidence>
<name>A0A285K8M8_9ACTN</name>
<dbReference type="InterPro" id="IPR002758">
    <property type="entry name" value="Cation_antiport_E"/>
</dbReference>